<evidence type="ECO:0000256" key="1">
    <source>
        <dbReference type="ARBA" id="ARBA00007689"/>
    </source>
</evidence>
<dbReference type="Gene3D" id="3.30.70.1060">
    <property type="entry name" value="Dimeric alpha+beta barrel"/>
    <property type="match status" value="1"/>
</dbReference>
<comment type="similarity">
    <text evidence="1">Belongs to the YciI family.</text>
</comment>
<proteinExistence type="inferred from homology"/>
<dbReference type="Proteomes" id="UP001199044">
    <property type="component" value="Unassembled WGS sequence"/>
</dbReference>
<organism evidence="3 4">
    <name type="scientific">Vibrio tritonius</name>
    <dbReference type="NCBI Taxonomy" id="1435069"/>
    <lineage>
        <taxon>Bacteria</taxon>
        <taxon>Pseudomonadati</taxon>
        <taxon>Pseudomonadota</taxon>
        <taxon>Gammaproteobacteria</taxon>
        <taxon>Vibrionales</taxon>
        <taxon>Vibrionaceae</taxon>
        <taxon>Vibrio</taxon>
    </lineage>
</organism>
<dbReference type="PANTHER" id="PTHR37828">
    <property type="entry name" value="GSR2449 PROTEIN"/>
    <property type="match status" value="1"/>
</dbReference>
<dbReference type="Pfam" id="PF03795">
    <property type="entry name" value="YCII"/>
    <property type="match status" value="1"/>
</dbReference>
<evidence type="ECO:0000259" key="2">
    <source>
        <dbReference type="Pfam" id="PF03795"/>
    </source>
</evidence>
<sequence>MYLINIALKPNNDDEQTAAKRFALHREWFAKYFDNGTFLLLGPYLDRDHSGVIIAQAKNKAELEKVIAEDVYYPLGTASYEISEFKPVMIANNIADYLEK</sequence>
<dbReference type="EMBL" id="JAIWIU010000144">
    <property type="protein sequence ID" value="MCA2018039.1"/>
    <property type="molecule type" value="Genomic_DNA"/>
</dbReference>
<name>A0ABS7YUY6_9VIBR</name>
<feature type="domain" description="YCII-related" evidence="2">
    <location>
        <begin position="8"/>
        <end position="86"/>
    </location>
</feature>
<evidence type="ECO:0000313" key="3">
    <source>
        <dbReference type="EMBL" id="MCA2018039.1"/>
    </source>
</evidence>
<dbReference type="InterPro" id="IPR005545">
    <property type="entry name" value="YCII"/>
</dbReference>
<gene>
    <name evidence="3" type="ORF">LDJ79_18100</name>
</gene>
<evidence type="ECO:0000313" key="4">
    <source>
        <dbReference type="Proteomes" id="UP001199044"/>
    </source>
</evidence>
<comment type="caution">
    <text evidence="3">The sequence shown here is derived from an EMBL/GenBank/DDBJ whole genome shotgun (WGS) entry which is preliminary data.</text>
</comment>
<dbReference type="InterPro" id="IPR011008">
    <property type="entry name" value="Dimeric_a/b-barrel"/>
</dbReference>
<reference evidence="4" key="1">
    <citation type="submission" date="2023-07" db="EMBL/GenBank/DDBJ databases">
        <title>Molecular identification of indigenous halophilic bacteria isolated from red sea cost, biodegradation of synthetic dyes and assessment of degraded metabolite toxicity.</title>
        <authorList>
            <person name="Chaieb K."/>
            <person name="Altayb H.N."/>
        </authorList>
    </citation>
    <scope>NUCLEOTIDE SEQUENCE [LARGE SCALE GENOMIC DNA]</scope>
    <source>
        <strain evidence="4">K20</strain>
    </source>
</reference>
<dbReference type="RefSeq" id="WP_225251598.1">
    <property type="nucleotide sequence ID" value="NZ_JAIWIU010000144.1"/>
</dbReference>
<dbReference type="SUPFAM" id="SSF54909">
    <property type="entry name" value="Dimeric alpha+beta barrel"/>
    <property type="match status" value="1"/>
</dbReference>
<accession>A0ABS7YUY6</accession>
<keyword evidence="4" id="KW-1185">Reference proteome</keyword>
<dbReference type="PANTHER" id="PTHR37828:SF1">
    <property type="entry name" value="YCII-RELATED DOMAIN-CONTAINING PROTEIN"/>
    <property type="match status" value="1"/>
</dbReference>
<protein>
    <submittedName>
        <fullName evidence="3">YciI family protein</fullName>
    </submittedName>
</protein>